<dbReference type="PANTHER" id="PTHR47197:SF3">
    <property type="entry name" value="DIHYDRO-HEME D1 DEHYDROGENASE"/>
    <property type="match status" value="1"/>
</dbReference>
<dbReference type="EMBL" id="DQWE01000275">
    <property type="protein sequence ID" value="HDI83285.1"/>
    <property type="molecule type" value="Genomic_DNA"/>
</dbReference>
<reference evidence="1" key="1">
    <citation type="journal article" date="2020" name="mSystems">
        <title>Genome- and Community-Level Interaction Insights into Carbon Utilization and Element Cycling Functions of Hydrothermarchaeota in Hydrothermal Sediment.</title>
        <authorList>
            <person name="Zhou Z."/>
            <person name="Liu Y."/>
            <person name="Xu W."/>
            <person name="Pan J."/>
            <person name="Luo Z.H."/>
            <person name="Li M."/>
        </authorList>
    </citation>
    <scope>NUCLEOTIDE SEQUENCE [LARGE SCALE GENOMIC DNA]</scope>
    <source>
        <strain evidence="1">HyVt-102</strain>
    </source>
</reference>
<dbReference type="SUPFAM" id="SSF51004">
    <property type="entry name" value="C-terminal (heme d1) domain of cytochrome cd1-nitrite reductase"/>
    <property type="match status" value="1"/>
</dbReference>
<evidence type="ECO:0000313" key="1">
    <source>
        <dbReference type="EMBL" id="HDI83285.1"/>
    </source>
</evidence>
<protein>
    <submittedName>
        <fullName evidence="1">YncE family protein</fullName>
    </submittedName>
</protein>
<dbReference type="Pfam" id="PF10282">
    <property type="entry name" value="Lactonase"/>
    <property type="match status" value="1"/>
</dbReference>
<feature type="non-terminal residue" evidence="1">
    <location>
        <position position="254"/>
    </location>
</feature>
<dbReference type="InterPro" id="IPR011048">
    <property type="entry name" value="Haem_d1_sf"/>
</dbReference>
<dbReference type="Proteomes" id="UP000885847">
    <property type="component" value="Unassembled WGS sequence"/>
</dbReference>
<gene>
    <name evidence="1" type="ORF">ENF18_05790</name>
</gene>
<proteinExistence type="predicted"/>
<dbReference type="AlphaFoldDB" id="A0A7C0ZIL8"/>
<dbReference type="InterPro" id="IPR019405">
    <property type="entry name" value="Lactonase_7-beta_prop"/>
</dbReference>
<accession>A0A7C0ZIL8</accession>
<organism evidence="1">
    <name type="scientific">candidate division WOR-3 bacterium</name>
    <dbReference type="NCBI Taxonomy" id="2052148"/>
    <lineage>
        <taxon>Bacteria</taxon>
        <taxon>Bacteria division WOR-3</taxon>
    </lineage>
</organism>
<dbReference type="PANTHER" id="PTHR47197">
    <property type="entry name" value="PROTEIN NIRF"/>
    <property type="match status" value="1"/>
</dbReference>
<sequence>MGFMLLFITMAQLDMVHHQVIRSGSGTKSIVISPDGERVYAQNLEDMSVYEFDRKSRKLLRILRFKKTPGKGYNYRKKIWINSYQEKPVEACFTHNGRFLWISLHNAGGVVVWDLKDTLKPIEHYPHKKVSLKYMETGDVKTGDLLFIETGKTPKVIEKSRDGKYLFVANWHSNNVSVIDISAEDPFTWEKIRDIPTGRIPRGIAVSMDNKLLYIAEMSSDLIRIVEMGTWKTTGFIHAGVNPRHLVIKDNYLY</sequence>
<dbReference type="InterPro" id="IPR051200">
    <property type="entry name" value="Host-pathogen_enzymatic-act"/>
</dbReference>
<name>A0A7C0ZIL8_UNCW3</name>
<dbReference type="NCBIfam" id="TIGR02276">
    <property type="entry name" value="beta_rpt_yvtn"/>
    <property type="match status" value="1"/>
</dbReference>
<dbReference type="Gene3D" id="2.130.10.10">
    <property type="entry name" value="YVTN repeat-like/Quinoprotein amine dehydrogenase"/>
    <property type="match status" value="2"/>
</dbReference>
<dbReference type="InterPro" id="IPR011964">
    <property type="entry name" value="YVTN_b-propeller_repeat"/>
</dbReference>
<comment type="caution">
    <text evidence="1">The sequence shown here is derived from an EMBL/GenBank/DDBJ whole genome shotgun (WGS) entry which is preliminary data.</text>
</comment>
<dbReference type="InterPro" id="IPR015943">
    <property type="entry name" value="WD40/YVTN_repeat-like_dom_sf"/>
</dbReference>